<keyword evidence="5 7" id="KW-1133">Transmembrane helix</keyword>
<evidence type="ECO:0000313" key="10">
    <source>
        <dbReference type="Proteomes" id="UP001596227"/>
    </source>
</evidence>
<comment type="caution">
    <text evidence="9">The sequence shown here is derived from an EMBL/GenBank/DDBJ whole genome shotgun (WGS) entry which is preliminary data.</text>
</comment>
<evidence type="ECO:0000256" key="7">
    <source>
        <dbReference type="SAM" id="Phobius"/>
    </source>
</evidence>
<dbReference type="InterPro" id="IPR036259">
    <property type="entry name" value="MFS_trans_sf"/>
</dbReference>
<feature type="transmembrane region" description="Helical" evidence="7">
    <location>
        <begin position="78"/>
        <end position="95"/>
    </location>
</feature>
<feature type="transmembrane region" description="Helical" evidence="7">
    <location>
        <begin position="139"/>
        <end position="161"/>
    </location>
</feature>
<sequence>MPITQNKHSFWFKASILSISIDSTVSGVVSGAIPLMVKSFPNAPQSIVESISSLPSLAIMLAVIISPFVTNKIGYRKTVLIGLAISFLAGIAPTFSPNIYLILAFRFIFGLGIGLLNPLSYSIVAYFYDNDERSQMYGLIGTVSNFASWILTGLVGVLLQFSWHYSFLTYFVLLAILILVYFVLPEMDIKTEVKKEKSHKNNFLAMDHRVYYLAVVMFFLFMVWMTFNQKFGLLVTGKGYGNASQATYILSLTAPVGMIIGIFFGLLHKWLKNILLPLAMFMMALLLLVTAASNSLIVSTFGVVFAAAFFTCCSTSVFLRVSEITPKALNNAASSIELIVVNVGIFVAPYFMSLVGNTLGNNNPDMMLAVCAAILIVLVIAMILGHFLTRNQHQAQSTISQE</sequence>
<keyword evidence="10" id="KW-1185">Reference proteome</keyword>
<dbReference type="InterPro" id="IPR020846">
    <property type="entry name" value="MFS_dom"/>
</dbReference>
<evidence type="ECO:0000256" key="5">
    <source>
        <dbReference type="ARBA" id="ARBA00022989"/>
    </source>
</evidence>
<keyword evidence="3" id="KW-1003">Cell membrane</keyword>
<feature type="domain" description="Major facilitator superfamily (MFS) profile" evidence="8">
    <location>
        <begin position="11"/>
        <end position="390"/>
    </location>
</feature>
<keyword evidence="4 7" id="KW-0812">Transmembrane</keyword>
<keyword evidence="6 7" id="KW-0472">Membrane</keyword>
<evidence type="ECO:0000259" key="8">
    <source>
        <dbReference type="PROSITE" id="PS50850"/>
    </source>
</evidence>
<name>A0ABW1UCT4_9LACO</name>
<feature type="transmembrane region" description="Helical" evidence="7">
    <location>
        <begin position="210"/>
        <end position="227"/>
    </location>
</feature>
<feature type="transmembrane region" description="Helical" evidence="7">
    <location>
        <begin position="274"/>
        <end position="292"/>
    </location>
</feature>
<feature type="transmembrane region" description="Helical" evidence="7">
    <location>
        <begin position="298"/>
        <end position="319"/>
    </location>
</feature>
<protein>
    <submittedName>
        <fullName evidence="9">MFS transporter</fullName>
    </submittedName>
</protein>
<feature type="transmembrane region" description="Helical" evidence="7">
    <location>
        <begin position="101"/>
        <end position="127"/>
    </location>
</feature>
<dbReference type="Pfam" id="PF07690">
    <property type="entry name" value="MFS_1"/>
    <property type="match status" value="1"/>
</dbReference>
<dbReference type="SUPFAM" id="SSF103473">
    <property type="entry name" value="MFS general substrate transporter"/>
    <property type="match status" value="1"/>
</dbReference>
<accession>A0ABW1UCT4</accession>
<feature type="transmembrane region" description="Helical" evidence="7">
    <location>
        <begin position="53"/>
        <end position="71"/>
    </location>
</feature>
<dbReference type="PANTHER" id="PTHR23517">
    <property type="entry name" value="RESISTANCE PROTEIN MDTM, PUTATIVE-RELATED-RELATED"/>
    <property type="match status" value="1"/>
</dbReference>
<dbReference type="PROSITE" id="PS50850">
    <property type="entry name" value="MFS"/>
    <property type="match status" value="1"/>
</dbReference>
<comment type="subcellular location">
    <subcellularLocation>
        <location evidence="1">Cell membrane</location>
        <topology evidence="1">Multi-pass membrane protein</topology>
    </subcellularLocation>
</comment>
<dbReference type="InterPro" id="IPR050171">
    <property type="entry name" value="MFS_Transporters"/>
</dbReference>
<dbReference type="EMBL" id="JBHSSB010000003">
    <property type="protein sequence ID" value="MFC6293689.1"/>
    <property type="molecule type" value="Genomic_DNA"/>
</dbReference>
<feature type="transmembrane region" description="Helical" evidence="7">
    <location>
        <begin position="366"/>
        <end position="388"/>
    </location>
</feature>
<evidence type="ECO:0000256" key="4">
    <source>
        <dbReference type="ARBA" id="ARBA00022692"/>
    </source>
</evidence>
<dbReference type="PANTHER" id="PTHR23517:SF2">
    <property type="entry name" value="MULTIDRUG RESISTANCE PROTEIN MDTH"/>
    <property type="match status" value="1"/>
</dbReference>
<dbReference type="InterPro" id="IPR011701">
    <property type="entry name" value="MFS"/>
</dbReference>
<dbReference type="Proteomes" id="UP001596227">
    <property type="component" value="Unassembled WGS sequence"/>
</dbReference>
<evidence type="ECO:0000256" key="1">
    <source>
        <dbReference type="ARBA" id="ARBA00004651"/>
    </source>
</evidence>
<dbReference type="RefSeq" id="WP_137607911.1">
    <property type="nucleotide sequence ID" value="NZ_BJDH01000008.1"/>
</dbReference>
<evidence type="ECO:0000256" key="6">
    <source>
        <dbReference type="ARBA" id="ARBA00023136"/>
    </source>
</evidence>
<evidence type="ECO:0000256" key="3">
    <source>
        <dbReference type="ARBA" id="ARBA00022475"/>
    </source>
</evidence>
<evidence type="ECO:0000256" key="2">
    <source>
        <dbReference type="ARBA" id="ARBA00022448"/>
    </source>
</evidence>
<proteinExistence type="predicted"/>
<evidence type="ECO:0000313" key="9">
    <source>
        <dbReference type="EMBL" id="MFC6293689.1"/>
    </source>
</evidence>
<reference evidence="10" key="1">
    <citation type="journal article" date="2019" name="Int. J. Syst. Evol. Microbiol.">
        <title>The Global Catalogue of Microorganisms (GCM) 10K type strain sequencing project: providing services to taxonomists for standard genome sequencing and annotation.</title>
        <authorList>
            <consortium name="The Broad Institute Genomics Platform"/>
            <consortium name="The Broad Institute Genome Sequencing Center for Infectious Disease"/>
            <person name="Wu L."/>
            <person name="Ma J."/>
        </authorList>
    </citation>
    <scope>NUCLEOTIDE SEQUENCE [LARGE SCALE GENOMIC DNA]</scope>
    <source>
        <strain evidence="10">CCM 8934</strain>
    </source>
</reference>
<feature type="transmembrane region" description="Helical" evidence="7">
    <location>
        <begin position="247"/>
        <end position="267"/>
    </location>
</feature>
<organism evidence="9 10">
    <name type="scientific">Lactiplantibacillus daoliensis</name>
    <dbReference type="NCBI Taxonomy" id="2559916"/>
    <lineage>
        <taxon>Bacteria</taxon>
        <taxon>Bacillati</taxon>
        <taxon>Bacillota</taxon>
        <taxon>Bacilli</taxon>
        <taxon>Lactobacillales</taxon>
        <taxon>Lactobacillaceae</taxon>
        <taxon>Lactiplantibacillus</taxon>
    </lineage>
</organism>
<keyword evidence="2" id="KW-0813">Transport</keyword>
<gene>
    <name evidence="9" type="ORF">ACFQH1_00290</name>
</gene>
<dbReference type="Gene3D" id="1.20.1250.20">
    <property type="entry name" value="MFS general substrate transporter like domains"/>
    <property type="match status" value="1"/>
</dbReference>
<feature type="transmembrane region" description="Helical" evidence="7">
    <location>
        <begin position="167"/>
        <end position="189"/>
    </location>
</feature>
<feature type="transmembrane region" description="Helical" evidence="7">
    <location>
        <begin position="331"/>
        <end position="351"/>
    </location>
</feature>
<feature type="transmembrane region" description="Helical" evidence="7">
    <location>
        <begin position="12"/>
        <end position="33"/>
    </location>
</feature>